<dbReference type="Pfam" id="PF03330">
    <property type="entry name" value="DPBB_1"/>
    <property type="match status" value="1"/>
</dbReference>
<sequence>MIKKINLQRKVHFLFCIVPVLLYISCSPNSRGAYPEIRSLSDTRFYTPKEWQIPINKGSELPGKAVVRENYKPASMVAGKANNGIQDNKSGTPNKSAAVPASFSGDTQGKAANQPKDQMQGVASWYGPNFHGLKTANGEIYNQHEMTAAHKYLPINTLVRVTNIDNGKQTIVRINDRGPYSKGRIIDLSRAAAEQIDMVGRGTANVELEVVQYPSNFDPSIGIEAYKQTVVQLAAFNNQKSADYYKEEISRRYSGLTFFVDNPPNSNFHVVAGPYNERTAAEDVNRSFANDGVKAVVRSYRNFFNSSGTEQAKNPVDNKILAESYRDVGFEQKLRDRKRDEFTPLTVNSLPVNGKGNSALFRSKILTAVSGNGLTFEPAGKPVVYGGTYPSVIYMGETVICYYLAYKAGDLYSVVAAAVSDNNGKSWYHKYVYIKGIPGERKASYPYAVKLPDSGVRLYFLSTTVTVEGSGTRLHYADSSDGFTFEYKAPVFGSPERVLKNYSVSLYQNRWVMFARTEDKIPEYISKLDNGNYFIPTESMNFTVDGTKRYIHSTMTFDKRFRAYGYAPNGGGIRSFYTLNLQEWVPDNLITLPAAESGALFPSVTAVPNEYAADQSAYLMLYSTQNRPE</sequence>
<keyword evidence="2" id="KW-0456">Lyase</keyword>
<dbReference type="InterPro" id="IPR036278">
    <property type="entry name" value="Sialidase_sf"/>
</dbReference>
<feature type="domain" description="SPOR" evidence="6">
    <location>
        <begin position="223"/>
        <end position="300"/>
    </location>
</feature>
<dbReference type="Pfam" id="PF05036">
    <property type="entry name" value="SPOR"/>
    <property type="match status" value="1"/>
</dbReference>
<accession>A0AAE0VPF0</accession>
<dbReference type="Gene3D" id="2.115.10.20">
    <property type="entry name" value="Glycosyl hydrolase domain, family 43"/>
    <property type="match status" value="1"/>
</dbReference>
<dbReference type="AlphaFoldDB" id="A0AAE0VPF0"/>
<reference evidence="7" key="1">
    <citation type="journal article" date="2021" name="Genome Biol. Evol.">
        <title>A High-Quality Reference Genome for a Parasitic Bivalve with Doubly Uniparental Inheritance (Bivalvia: Unionida).</title>
        <authorList>
            <person name="Smith C.H."/>
        </authorList>
    </citation>
    <scope>NUCLEOTIDE SEQUENCE</scope>
    <source>
        <strain evidence="7">CHS0354</strain>
    </source>
</reference>
<dbReference type="SUPFAM" id="SSF50939">
    <property type="entry name" value="Sialidases"/>
    <property type="match status" value="1"/>
</dbReference>
<comment type="caution">
    <text evidence="7">The sequence shown here is derived from an EMBL/GenBank/DDBJ whole genome shotgun (WGS) entry which is preliminary data.</text>
</comment>
<feature type="signal peptide" evidence="5">
    <location>
        <begin position="1"/>
        <end position="32"/>
    </location>
</feature>
<evidence type="ECO:0000256" key="5">
    <source>
        <dbReference type="SAM" id="SignalP"/>
    </source>
</evidence>
<keyword evidence="8" id="KW-1185">Reference proteome</keyword>
<dbReference type="InterPro" id="IPR036680">
    <property type="entry name" value="SPOR-like_sf"/>
</dbReference>
<gene>
    <name evidence="7" type="ORF">CHS0354_035240</name>
</gene>
<keyword evidence="1 5" id="KW-0732">Signal</keyword>
<dbReference type="EMBL" id="JAEAOA010002069">
    <property type="protein sequence ID" value="KAK3584160.1"/>
    <property type="molecule type" value="Genomic_DNA"/>
</dbReference>
<feature type="chain" id="PRO_5041979313" description="SPOR domain-containing protein" evidence="5">
    <location>
        <begin position="33"/>
        <end position="629"/>
    </location>
</feature>
<feature type="compositionally biased region" description="Polar residues" evidence="4">
    <location>
        <begin position="104"/>
        <end position="115"/>
    </location>
</feature>
<evidence type="ECO:0000313" key="8">
    <source>
        <dbReference type="Proteomes" id="UP001195483"/>
    </source>
</evidence>
<evidence type="ECO:0000256" key="1">
    <source>
        <dbReference type="ARBA" id="ARBA00022729"/>
    </source>
</evidence>
<dbReference type="PROSITE" id="PS51724">
    <property type="entry name" value="SPOR"/>
    <property type="match status" value="1"/>
</dbReference>
<evidence type="ECO:0000313" key="7">
    <source>
        <dbReference type="EMBL" id="KAK3584160.1"/>
    </source>
</evidence>
<dbReference type="GO" id="GO:0016829">
    <property type="term" value="F:lyase activity"/>
    <property type="evidence" value="ECO:0007669"/>
    <property type="project" value="UniProtKB-KW"/>
</dbReference>
<name>A0AAE0VPF0_9BIVA</name>
<evidence type="ECO:0000256" key="2">
    <source>
        <dbReference type="ARBA" id="ARBA00023239"/>
    </source>
</evidence>
<dbReference type="CDD" id="cd22268">
    <property type="entry name" value="DPBB_RlpA-like"/>
    <property type="match status" value="1"/>
</dbReference>
<dbReference type="SUPFAM" id="SSF50685">
    <property type="entry name" value="Barwin-like endoglucanases"/>
    <property type="match status" value="1"/>
</dbReference>
<feature type="compositionally biased region" description="Polar residues" evidence="4">
    <location>
        <begin position="83"/>
        <end position="95"/>
    </location>
</feature>
<dbReference type="GO" id="GO:0071555">
    <property type="term" value="P:cell wall organization"/>
    <property type="evidence" value="ECO:0007669"/>
    <property type="project" value="UniProtKB-KW"/>
</dbReference>
<dbReference type="InterPro" id="IPR009009">
    <property type="entry name" value="RlpA-like_DPBB"/>
</dbReference>
<reference evidence="7" key="3">
    <citation type="submission" date="2023-05" db="EMBL/GenBank/DDBJ databases">
        <authorList>
            <person name="Smith C.H."/>
        </authorList>
    </citation>
    <scope>NUCLEOTIDE SEQUENCE</scope>
    <source>
        <strain evidence="7">CHS0354</strain>
        <tissue evidence="7">Mantle</tissue>
    </source>
</reference>
<dbReference type="HAMAP" id="MF_02071">
    <property type="entry name" value="RlpA"/>
    <property type="match status" value="1"/>
</dbReference>
<evidence type="ECO:0000259" key="6">
    <source>
        <dbReference type="PROSITE" id="PS51724"/>
    </source>
</evidence>
<evidence type="ECO:0000256" key="3">
    <source>
        <dbReference type="ARBA" id="ARBA00023316"/>
    </source>
</evidence>
<dbReference type="Gene3D" id="3.30.70.1070">
    <property type="entry name" value="Sporulation related repeat"/>
    <property type="match status" value="1"/>
</dbReference>
<proteinExistence type="inferred from homology"/>
<dbReference type="InterPro" id="IPR007730">
    <property type="entry name" value="SPOR-like_dom"/>
</dbReference>
<organism evidence="7 8">
    <name type="scientific">Potamilus streckersoni</name>
    <dbReference type="NCBI Taxonomy" id="2493646"/>
    <lineage>
        <taxon>Eukaryota</taxon>
        <taxon>Metazoa</taxon>
        <taxon>Spiralia</taxon>
        <taxon>Lophotrochozoa</taxon>
        <taxon>Mollusca</taxon>
        <taxon>Bivalvia</taxon>
        <taxon>Autobranchia</taxon>
        <taxon>Heteroconchia</taxon>
        <taxon>Palaeoheterodonta</taxon>
        <taxon>Unionida</taxon>
        <taxon>Unionoidea</taxon>
        <taxon>Unionidae</taxon>
        <taxon>Ambleminae</taxon>
        <taxon>Lampsilini</taxon>
        <taxon>Potamilus</taxon>
    </lineage>
</organism>
<dbReference type="Proteomes" id="UP001195483">
    <property type="component" value="Unassembled WGS sequence"/>
</dbReference>
<dbReference type="SUPFAM" id="SSF110997">
    <property type="entry name" value="Sporulation related repeat"/>
    <property type="match status" value="1"/>
</dbReference>
<dbReference type="PANTHER" id="PTHR34183">
    <property type="entry name" value="ENDOLYTIC PEPTIDOGLYCAN TRANSGLYCOSYLASE RLPA"/>
    <property type="match status" value="1"/>
</dbReference>
<reference evidence="7" key="2">
    <citation type="journal article" date="2021" name="Genome Biol. Evol.">
        <title>Developing a high-quality reference genome for a parasitic bivalve with doubly uniparental inheritance (Bivalvia: Unionida).</title>
        <authorList>
            <person name="Smith C.H."/>
        </authorList>
    </citation>
    <scope>NUCLEOTIDE SEQUENCE</scope>
    <source>
        <strain evidence="7">CHS0354</strain>
        <tissue evidence="7">Mantle</tissue>
    </source>
</reference>
<dbReference type="PANTHER" id="PTHR34183:SF1">
    <property type="entry name" value="ENDOLYTIC PEPTIDOGLYCAN TRANSGLYCOSYLASE RLPA"/>
    <property type="match status" value="1"/>
</dbReference>
<dbReference type="GO" id="GO:0042834">
    <property type="term" value="F:peptidoglycan binding"/>
    <property type="evidence" value="ECO:0007669"/>
    <property type="project" value="InterPro"/>
</dbReference>
<evidence type="ECO:0000256" key="4">
    <source>
        <dbReference type="SAM" id="MobiDB-lite"/>
    </source>
</evidence>
<dbReference type="InterPro" id="IPR012997">
    <property type="entry name" value="RplA"/>
</dbReference>
<dbReference type="Gene3D" id="2.40.40.10">
    <property type="entry name" value="RlpA-like domain"/>
    <property type="match status" value="1"/>
</dbReference>
<dbReference type="InterPro" id="IPR036908">
    <property type="entry name" value="RlpA-like_sf"/>
</dbReference>
<keyword evidence="3" id="KW-0961">Cell wall biogenesis/degradation</keyword>
<dbReference type="InterPro" id="IPR034718">
    <property type="entry name" value="RlpA"/>
</dbReference>
<protein>
    <recommendedName>
        <fullName evidence="6">SPOR domain-containing protein</fullName>
    </recommendedName>
</protein>
<dbReference type="InterPro" id="IPR023296">
    <property type="entry name" value="Glyco_hydro_beta-prop_sf"/>
</dbReference>
<dbReference type="NCBIfam" id="TIGR00413">
    <property type="entry name" value="rlpA"/>
    <property type="match status" value="1"/>
</dbReference>
<feature type="region of interest" description="Disordered" evidence="4">
    <location>
        <begin position="82"/>
        <end position="115"/>
    </location>
</feature>